<protein>
    <submittedName>
        <fullName evidence="1">Uncharacterized protein</fullName>
    </submittedName>
</protein>
<organism evidence="1 2">
    <name type="scientific">Thalassiosira oceanica</name>
    <name type="common">Marine diatom</name>
    <dbReference type="NCBI Taxonomy" id="159749"/>
    <lineage>
        <taxon>Eukaryota</taxon>
        <taxon>Sar</taxon>
        <taxon>Stramenopiles</taxon>
        <taxon>Ochrophyta</taxon>
        <taxon>Bacillariophyta</taxon>
        <taxon>Coscinodiscophyceae</taxon>
        <taxon>Thalassiosirophycidae</taxon>
        <taxon>Thalassiosirales</taxon>
        <taxon>Thalassiosiraceae</taxon>
        <taxon>Thalassiosira</taxon>
    </lineage>
</organism>
<gene>
    <name evidence="1" type="ORF">THAOC_21594</name>
</gene>
<dbReference type="EMBL" id="AGNL01025657">
    <property type="protein sequence ID" value="EJK58295.1"/>
    <property type="molecule type" value="Genomic_DNA"/>
</dbReference>
<sequence>MAVGNIKSRLIDVFTPAAASSDLQIRTRTGGQPTEVPPRSPTQISVQKEVRMVPHGHAALQGLSAMGAVIGPPGEAMEELDSPYHGCFAVVPAEPTGCSVTGNFRHEDVAQGRWNNLVLKALLVLIQDLLSASPLGDVFMPISSCEVCQFWPFPLIYLALLLTTISYFEGVVGEVLRYAHGLA</sequence>
<comment type="caution">
    <text evidence="1">The sequence shown here is derived from an EMBL/GenBank/DDBJ whole genome shotgun (WGS) entry which is preliminary data.</text>
</comment>
<dbReference type="Proteomes" id="UP000266841">
    <property type="component" value="Unassembled WGS sequence"/>
</dbReference>
<name>K0RZ31_THAOC</name>
<proteinExistence type="predicted"/>
<reference evidence="1 2" key="1">
    <citation type="journal article" date="2012" name="Genome Biol.">
        <title>Genome and low-iron response of an oceanic diatom adapted to chronic iron limitation.</title>
        <authorList>
            <person name="Lommer M."/>
            <person name="Specht M."/>
            <person name="Roy A.S."/>
            <person name="Kraemer L."/>
            <person name="Andreson R."/>
            <person name="Gutowska M.A."/>
            <person name="Wolf J."/>
            <person name="Bergner S.V."/>
            <person name="Schilhabel M.B."/>
            <person name="Klostermeier U.C."/>
            <person name="Beiko R.G."/>
            <person name="Rosenstiel P."/>
            <person name="Hippler M."/>
            <person name="Laroche J."/>
        </authorList>
    </citation>
    <scope>NUCLEOTIDE SEQUENCE [LARGE SCALE GENOMIC DNA]</scope>
    <source>
        <strain evidence="1 2">CCMP1005</strain>
    </source>
</reference>
<evidence type="ECO:0000313" key="2">
    <source>
        <dbReference type="Proteomes" id="UP000266841"/>
    </source>
</evidence>
<keyword evidence="2" id="KW-1185">Reference proteome</keyword>
<accession>K0RZ31</accession>
<dbReference type="AlphaFoldDB" id="K0RZ31"/>
<evidence type="ECO:0000313" key="1">
    <source>
        <dbReference type="EMBL" id="EJK58295.1"/>
    </source>
</evidence>